<evidence type="ECO:0000313" key="3">
    <source>
        <dbReference type="EMBL" id="KAF2572498.1"/>
    </source>
</evidence>
<dbReference type="Pfam" id="PF10374">
    <property type="entry name" value="EST1"/>
    <property type="match status" value="1"/>
</dbReference>
<dbReference type="PANTHER" id="PTHR15696">
    <property type="entry name" value="SMG-7 SUPPRESSOR WITH MORPHOLOGICAL EFFECT ON GENITALIA PROTEIN 7"/>
    <property type="match status" value="1"/>
</dbReference>
<evidence type="ECO:0000256" key="1">
    <source>
        <dbReference type="SAM" id="MobiDB-lite"/>
    </source>
</evidence>
<dbReference type="GO" id="GO:0070034">
    <property type="term" value="F:telomerase RNA binding"/>
    <property type="evidence" value="ECO:0007669"/>
    <property type="project" value="TreeGrafter"/>
</dbReference>
<reference evidence="3" key="1">
    <citation type="submission" date="2019-12" db="EMBL/GenBank/DDBJ databases">
        <title>Genome sequencing and annotation of Brassica cretica.</title>
        <authorList>
            <person name="Studholme D.J."/>
            <person name="Sarris P.F."/>
        </authorList>
    </citation>
    <scope>NUCLEOTIDE SEQUENCE</scope>
    <source>
        <strain evidence="3">PFS-102/07</strain>
        <tissue evidence="3">Leaf</tissue>
    </source>
</reference>
<accession>A0A8S9IRH3</accession>
<dbReference type="PANTHER" id="PTHR15696:SF35">
    <property type="entry name" value="NONSENSE-MEDIATED MRNA DECAY FACTOR SMG7"/>
    <property type="match status" value="1"/>
</dbReference>
<proteinExistence type="predicted"/>
<evidence type="ECO:0000259" key="2">
    <source>
        <dbReference type="Pfam" id="PF10374"/>
    </source>
</evidence>
<dbReference type="InterPro" id="IPR011990">
    <property type="entry name" value="TPR-like_helical_dom_sf"/>
</dbReference>
<dbReference type="InterPro" id="IPR019458">
    <property type="entry name" value="Est1-like_N"/>
</dbReference>
<dbReference type="GO" id="GO:0005697">
    <property type="term" value="C:telomerase holoenzyme complex"/>
    <property type="evidence" value="ECO:0007669"/>
    <property type="project" value="TreeGrafter"/>
</dbReference>
<comment type="caution">
    <text evidence="3">The sequence shown here is derived from an EMBL/GenBank/DDBJ whole genome shotgun (WGS) entry which is preliminary data.</text>
</comment>
<dbReference type="EMBL" id="QGKY02001015">
    <property type="protein sequence ID" value="KAF2572498.1"/>
    <property type="molecule type" value="Genomic_DNA"/>
</dbReference>
<sequence>MPFRGSVWKSSVGKAAHARNPSDPNLWQQIRLKTFSAVLAPSNPSVAQNSKGPSRPDRVANLKLQFRTFLSEATWGFTMKTILKIRAKYGLPLDGKKIAEVQKSLVSCHRCFIYLGDLARYKGLYGEGDSKNREHAAASSGNPHHQWLSVIERSYSHFLSTNTSLSLLSRIVPNLFTAPKDSSRRPTGKRRGKGGDKDADVVAVPEKDKVTSADEMLKAFCVKFVRLNGILFTRTRLVTLLIFSVDNSKKDKEGQSYARNSLTASFELLGHVMEQCAHDHLRRGI</sequence>
<protein>
    <recommendedName>
        <fullName evidence="2">Telomerase activating protein Est1-like N-terminal domain-containing protein</fullName>
    </recommendedName>
</protein>
<dbReference type="GO" id="GO:0000184">
    <property type="term" value="P:nuclear-transcribed mRNA catabolic process, nonsense-mediated decay"/>
    <property type="evidence" value="ECO:0007669"/>
    <property type="project" value="TreeGrafter"/>
</dbReference>
<organism evidence="3">
    <name type="scientific">Brassica cretica</name>
    <name type="common">Mustard</name>
    <dbReference type="NCBI Taxonomy" id="69181"/>
    <lineage>
        <taxon>Eukaryota</taxon>
        <taxon>Viridiplantae</taxon>
        <taxon>Streptophyta</taxon>
        <taxon>Embryophyta</taxon>
        <taxon>Tracheophyta</taxon>
        <taxon>Spermatophyta</taxon>
        <taxon>Magnoliopsida</taxon>
        <taxon>eudicotyledons</taxon>
        <taxon>Gunneridae</taxon>
        <taxon>Pentapetalae</taxon>
        <taxon>rosids</taxon>
        <taxon>malvids</taxon>
        <taxon>Brassicales</taxon>
        <taxon>Brassicaceae</taxon>
        <taxon>Brassiceae</taxon>
        <taxon>Brassica</taxon>
    </lineage>
</organism>
<feature type="domain" description="Telomerase activating protein Est1-like N-terminal" evidence="2">
    <location>
        <begin position="100"/>
        <end position="125"/>
    </location>
</feature>
<dbReference type="SUPFAM" id="SSF48452">
    <property type="entry name" value="TPR-like"/>
    <property type="match status" value="1"/>
</dbReference>
<dbReference type="Gene3D" id="1.25.40.10">
    <property type="entry name" value="Tetratricopeptide repeat domain"/>
    <property type="match status" value="1"/>
</dbReference>
<dbReference type="GO" id="GO:0042162">
    <property type="term" value="F:telomeric DNA binding"/>
    <property type="evidence" value="ECO:0007669"/>
    <property type="project" value="TreeGrafter"/>
</dbReference>
<dbReference type="AlphaFoldDB" id="A0A8S9IRH3"/>
<gene>
    <name evidence="3" type="ORF">F2Q70_00005819</name>
</gene>
<feature type="region of interest" description="Disordered" evidence="1">
    <location>
        <begin position="179"/>
        <end position="199"/>
    </location>
</feature>
<name>A0A8S9IRH3_BRACR</name>
<dbReference type="InterPro" id="IPR045153">
    <property type="entry name" value="Est1/Ebs1-like"/>
</dbReference>